<dbReference type="InterPro" id="IPR009057">
    <property type="entry name" value="Homeodomain-like_sf"/>
</dbReference>
<dbReference type="PROSITE" id="PS01124">
    <property type="entry name" value="HTH_ARAC_FAMILY_2"/>
    <property type="match status" value="1"/>
</dbReference>
<proteinExistence type="predicted"/>
<evidence type="ECO:0000256" key="2">
    <source>
        <dbReference type="ARBA" id="ARBA00023125"/>
    </source>
</evidence>
<evidence type="ECO:0000313" key="6">
    <source>
        <dbReference type="EMBL" id="MDO7896239.1"/>
    </source>
</evidence>
<dbReference type="Proteomes" id="UP001228019">
    <property type="component" value="Unassembled WGS sequence"/>
</dbReference>
<reference evidence="6 7" key="1">
    <citation type="submission" date="2023-07" db="EMBL/GenBank/DDBJ databases">
        <title>Identification of four novel Pseudomonas species associated with bacterial leaf spot of cucurbits.</title>
        <authorList>
            <person name="Fullem K.R."/>
        </authorList>
    </citation>
    <scope>NUCLEOTIDE SEQUENCE [LARGE SCALE GENOMIC DNA]</scope>
    <source>
        <strain evidence="6 7">K18</strain>
    </source>
</reference>
<dbReference type="Gene3D" id="1.10.10.60">
    <property type="entry name" value="Homeodomain-like"/>
    <property type="match status" value="1"/>
</dbReference>
<keyword evidence="3" id="KW-0804">Transcription</keyword>
<dbReference type="EMBL" id="JAUQOP010000004">
    <property type="protein sequence ID" value="MDO7896239.1"/>
    <property type="molecule type" value="Genomic_DNA"/>
</dbReference>
<evidence type="ECO:0000313" key="7">
    <source>
        <dbReference type="Proteomes" id="UP001228019"/>
    </source>
</evidence>
<feature type="domain" description="HTH araC/xylS-type" evidence="5">
    <location>
        <begin position="218"/>
        <end position="318"/>
    </location>
</feature>
<comment type="caution">
    <text evidence="6">The sequence shown here is derived from an EMBL/GenBank/DDBJ whole genome shotgun (WGS) entry which is preliminary data.</text>
</comment>
<keyword evidence="2" id="KW-0238">DNA-binding</keyword>
<dbReference type="InterPro" id="IPR018060">
    <property type="entry name" value="HTH_AraC"/>
</dbReference>
<name>A0ABT9BUL1_9PSED</name>
<sequence length="328" mass="37658">MNDLSISKVHLKDESSLWHYYNNCGLSPALRFLGGGALDYKKITYSLGECFICSTASASGWGFEKQNNTDVYFVCYTHRGESTWEMNKHGVIKSSQQLCVVDSSMLVQGQFARGTSTDTIMIDAKVFDRELRSSRGIQRNDRLEFQSLLQNDKKIWSMINSLLSCIKNGMDLRQAQRSPLAMSYLKQALVSTLLELIPNNYHENRTRKSEPLIPRHIGRAIEYMHAHACEDILISDVATYAHTSVRNLQLGFRLHKNVSPMHYLRDLRLACAHNDLISEDERTGWQQIGLRWGFSDLDLFARYYKDKYGNTPFQTQYMNKGDLVIDKS</sequence>
<evidence type="ECO:0000256" key="3">
    <source>
        <dbReference type="ARBA" id="ARBA00023163"/>
    </source>
</evidence>
<dbReference type="RefSeq" id="WP_080964361.1">
    <property type="nucleotide sequence ID" value="NZ_JAUQOP010000004.1"/>
</dbReference>
<evidence type="ECO:0000256" key="4">
    <source>
        <dbReference type="ARBA" id="ARBA00037345"/>
    </source>
</evidence>
<evidence type="ECO:0000259" key="5">
    <source>
        <dbReference type="PROSITE" id="PS01124"/>
    </source>
</evidence>
<keyword evidence="1" id="KW-0805">Transcription regulation</keyword>
<gene>
    <name evidence="6" type="ORF">Q6A48_04970</name>
</gene>
<accession>A0ABT9BUL1</accession>
<organism evidence="6 7">
    <name type="scientific">Pseudomonas citrulli</name>
    <dbReference type="NCBI Taxonomy" id="3064347"/>
    <lineage>
        <taxon>Bacteria</taxon>
        <taxon>Pseudomonadati</taxon>
        <taxon>Pseudomonadota</taxon>
        <taxon>Gammaproteobacteria</taxon>
        <taxon>Pseudomonadales</taxon>
        <taxon>Pseudomonadaceae</taxon>
        <taxon>Pseudomonas</taxon>
    </lineage>
</organism>
<dbReference type="PANTHER" id="PTHR46796">
    <property type="entry name" value="HTH-TYPE TRANSCRIPTIONAL ACTIVATOR RHAS-RELATED"/>
    <property type="match status" value="1"/>
</dbReference>
<protein>
    <submittedName>
        <fullName evidence="6">AraC family transcriptional regulator</fullName>
    </submittedName>
</protein>
<dbReference type="SUPFAM" id="SSF46689">
    <property type="entry name" value="Homeodomain-like"/>
    <property type="match status" value="2"/>
</dbReference>
<keyword evidence="7" id="KW-1185">Reference proteome</keyword>
<dbReference type="SMART" id="SM00342">
    <property type="entry name" value="HTH_ARAC"/>
    <property type="match status" value="1"/>
</dbReference>
<evidence type="ECO:0000256" key="1">
    <source>
        <dbReference type="ARBA" id="ARBA00023015"/>
    </source>
</evidence>
<dbReference type="PANTHER" id="PTHR46796:SF12">
    <property type="entry name" value="HTH-TYPE DNA-BINDING TRANSCRIPTIONAL ACTIVATOR EUTR"/>
    <property type="match status" value="1"/>
</dbReference>
<dbReference type="Pfam" id="PF12833">
    <property type="entry name" value="HTH_18"/>
    <property type="match status" value="1"/>
</dbReference>
<comment type="function">
    <text evidence="4">Regulatory protein of the TOL plasmid xyl operons. XylS activates the xylXYZLTEGFJQKIH operon required for the degradation of toluene, m-xylene and p-xylene.</text>
</comment>
<dbReference type="InterPro" id="IPR050204">
    <property type="entry name" value="AraC_XylS_family_regulators"/>
</dbReference>